<dbReference type="AlphaFoldDB" id="A0AAV4CNL9"/>
<evidence type="ECO:0000313" key="2">
    <source>
        <dbReference type="Proteomes" id="UP000735302"/>
    </source>
</evidence>
<keyword evidence="1" id="KW-0378">Hydrolase</keyword>
<name>A0AAV4CNL9_9GAST</name>
<dbReference type="EMBL" id="BLXT01006771">
    <property type="protein sequence ID" value="GFO33459.1"/>
    <property type="molecule type" value="Genomic_DNA"/>
</dbReference>
<proteinExistence type="predicted"/>
<accession>A0AAV4CNL9</accession>
<keyword evidence="1" id="KW-0255">Endonuclease</keyword>
<keyword evidence="2" id="KW-1185">Reference proteome</keyword>
<organism evidence="1 2">
    <name type="scientific">Plakobranchus ocellatus</name>
    <dbReference type="NCBI Taxonomy" id="259542"/>
    <lineage>
        <taxon>Eukaryota</taxon>
        <taxon>Metazoa</taxon>
        <taxon>Spiralia</taxon>
        <taxon>Lophotrochozoa</taxon>
        <taxon>Mollusca</taxon>
        <taxon>Gastropoda</taxon>
        <taxon>Heterobranchia</taxon>
        <taxon>Euthyneura</taxon>
        <taxon>Panpulmonata</taxon>
        <taxon>Sacoglossa</taxon>
        <taxon>Placobranchoidea</taxon>
        <taxon>Plakobranchidae</taxon>
        <taxon>Plakobranchus</taxon>
    </lineage>
</organism>
<sequence length="129" mass="14213">MDMKGTETDEGEDDPTISQIDEVIYLKMLQRSTAKQICYIFSRNFKRNWSLDMVCSKSFSSWDAYPNLREGVGGTVVSESALRSAGTLLSRVRAPLPAPWPGGGPKSLRSPCCGMAIYKSKTQISEPAD</sequence>
<reference evidence="1 2" key="1">
    <citation type="journal article" date="2021" name="Elife">
        <title>Chloroplast acquisition without the gene transfer in kleptoplastic sea slugs, Plakobranchus ocellatus.</title>
        <authorList>
            <person name="Maeda T."/>
            <person name="Takahashi S."/>
            <person name="Yoshida T."/>
            <person name="Shimamura S."/>
            <person name="Takaki Y."/>
            <person name="Nagai Y."/>
            <person name="Toyoda A."/>
            <person name="Suzuki Y."/>
            <person name="Arimoto A."/>
            <person name="Ishii H."/>
            <person name="Satoh N."/>
            <person name="Nishiyama T."/>
            <person name="Hasebe M."/>
            <person name="Maruyama T."/>
            <person name="Minagawa J."/>
            <person name="Obokata J."/>
            <person name="Shigenobu S."/>
        </authorList>
    </citation>
    <scope>NUCLEOTIDE SEQUENCE [LARGE SCALE GENOMIC DNA]</scope>
</reference>
<evidence type="ECO:0000313" key="1">
    <source>
        <dbReference type="EMBL" id="GFO33459.1"/>
    </source>
</evidence>
<dbReference type="GO" id="GO:0004519">
    <property type="term" value="F:endonuclease activity"/>
    <property type="evidence" value="ECO:0007669"/>
    <property type="project" value="UniProtKB-KW"/>
</dbReference>
<protein>
    <submittedName>
        <fullName evidence="1">Endonuclease-reverse transcriptase</fullName>
    </submittedName>
</protein>
<keyword evidence="1" id="KW-0540">Nuclease</keyword>
<gene>
    <name evidence="1" type="ORF">PoB_005996400</name>
</gene>
<comment type="caution">
    <text evidence="1">The sequence shown here is derived from an EMBL/GenBank/DDBJ whole genome shotgun (WGS) entry which is preliminary data.</text>
</comment>
<dbReference type="Proteomes" id="UP000735302">
    <property type="component" value="Unassembled WGS sequence"/>
</dbReference>